<accession>A0ABT0ACT8</accession>
<keyword evidence="3" id="KW-1185">Reference proteome</keyword>
<dbReference type="PROSITE" id="PS51318">
    <property type="entry name" value="TAT"/>
    <property type="match status" value="1"/>
</dbReference>
<evidence type="ECO:0000256" key="1">
    <source>
        <dbReference type="SAM" id="SignalP"/>
    </source>
</evidence>
<proteinExistence type="predicted"/>
<name>A0ABT0ACT8_9SPHN</name>
<reference evidence="2" key="1">
    <citation type="submission" date="2022-03" db="EMBL/GenBank/DDBJ databases">
        <title>Identification of a novel bacterium isolated from mangrove sediments.</title>
        <authorList>
            <person name="Pan X."/>
        </authorList>
    </citation>
    <scope>NUCLEOTIDE SEQUENCE</scope>
    <source>
        <strain evidence="2">B2637</strain>
    </source>
</reference>
<gene>
    <name evidence="2" type="ORF">MTR65_10030</name>
</gene>
<dbReference type="EMBL" id="JALHAT010000014">
    <property type="protein sequence ID" value="MCJ1961018.1"/>
    <property type="molecule type" value="Genomic_DNA"/>
</dbReference>
<protein>
    <submittedName>
        <fullName evidence="2">Uncharacterized protein</fullName>
    </submittedName>
</protein>
<comment type="caution">
    <text evidence="2">The sequence shown here is derived from an EMBL/GenBank/DDBJ whole genome shotgun (WGS) entry which is preliminary data.</text>
</comment>
<evidence type="ECO:0000313" key="2">
    <source>
        <dbReference type="EMBL" id="MCJ1961018.1"/>
    </source>
</evidence>
<feature type="signal peptide" evidence="1">
    <location>
        <begin position="1"/>
        <end position="33"/>
    </location>
</feature>
<evidence type="ECO:0000313" key="3">
    <source>
        <dbReference type="Proteomes" id="UP001162802"/>
    </source>
</evidence>
<organism evidence="2 3">
    <name type="scientific">Novosphingobium mangrovi</name>
    <name type="common">ex Hu et al. 2023</name>
    <dbReference type="NCBI Taxonomy" id="2930094"/>
    <lineage>
        <taxon>Bacteria</taxon>
        <taxon>Pseudomonadati</taxon>
        <taxon>Pseudomonadota</taxon>
        <taxon>Alphaproteobacteria</taxon>
        <taxon>Sphingomonadales</taxon>
        <taxon>Sphingomonadaceae</taxon>
        <taxon>Novosphingobium</taxon>
    </lineage>
</organism>
<dbReference type="InterPro" id="IPR006311">
    <property type="entry name" value="TAT_signal"/>
</dbReference>
<keyword evidence="1" id="KW-0732">Signal</keyword>
<feature type="chain" id="PRO_5046387883" evidence="1">
    <location>
        <begin position="34"/>
        <end position="179"/>
    </location>
</feature>
<sequence>MTTLARRELLALTAAGVPLAALGSTLLASGASAATAPTALLHDATLPDARRFAARAAELGQTSQALAGDPVRQAQALFARRPQVVFGVSRVSDRLLFSEVAREAGYEELVQIAQRAGCIHESRCRSGAEAFAALARASGPNWPRAFAELALGAAPLTDVPEIQGADAPTSFSWVLRRKG</sequence>
<dbReference type="Proteomes" id="UP001162802">
    <property type="component" value="Unassembled WGS sequence"/>
</dbReference>
<dbReference type="RefSeq" id="WP_243799700.1">
    <property type="nucleotide sequence ID" value="NZ_JALHAT010000014.1"/>
</dbReference>